<dbReference type="SUPFAM" id="SSF55729">
    <property type="entry name" value="Acyl-CoA N-acyltransferases (Nat)"/>
    <property type="match status" value="1"/>
</dbReference>
<gene>
    <name evidence="2" type="ORF">HGRIS_006941</name>
</gene>
<dbReference type="CDD" id="cd04301">
    <property type="entry name" value="NAT_SF"/>
    <property type="match status" value="1"/>
</dbReference>
<sequence>MKLVTRVSDSSGNAGNAKHPPRINAQSRLRRFSISPTLMSSSTQSRNNAKPYVREATLEEIRTLDELFLLAFLDDPAFYYFWSIQSSLSHDSPTTQQGRENIKHLCRFMVDTVQLLGGRIMVAVVPKPEGSISEDADVSDCEVIGASALWLPPHQRISWWTIVTLVRAGFIQLLLAMGLEGYKRMAVEYKEVTARSFESGLSVRNVRETPDESWYLQLIGTHPAHQGKGLMSLLVREAFAHSPTSVFLLDSTTPNSMVRYAHLGFEMMEEVRLGKGVVGSDGLPASGEEATGVPLFCMVKAQKQE</sequence>
<accession>A0ABR3JC56</accession>
<evidence type="ECO:0000256" key="1">
    <source>
        <dbReference type="SAM" id="MobiDB-lite"/>
    </source>
</evidence>
<evidence type="ECO:0008006" key="4">
    <source>
        <dbReference type="Google" id="ProtNLM"/>
    </source>
</evidence>
<name>A0ABR3JC56_9AGAR</name>
<dbReference type="Gene3D" id="3.40.630.30">
    <property type="match status" value="1"/>
</dbReference>
<dbReference type="InterPro" id="IPR016181">
    <property type="entry name" value="Acyl_CoA_acyltransferase"/>
</dbReference>
<protein>
    <recommendedName>
        <fullName evidence="4">N-acetyltransferase domain-containing protein</fullName>
    </recommendedName>
</protein>
<dbReference type="InterPro" id="IPR052523">
    <property type="entry name" value="Trichothecene_AcTrans"/>
</dbReference>
<evidence type="ECO:0000313" key="2">
    <source>
        <dbReference type="EMBL" id="KAL0952705.1"/>
    </source>
</evidence>
<dbReference type="Proteomes" id="UP001556367">
    <property type="component" value="Unassembled WGS sequence"/>
</dbReference>
<dbReference type="EMBL" id="JASNQZ010000010">
    <property type="protein sequence ID" value="KAL0952705.1"/>
    <property type="molecule type" value="Genomic_DNA"/>
</dbReference>
<keyword evidence="3" id="KW-1185">Reference proteome</keyword>
<proteinExistence type="predicted"/>
<dbReference type="PANTHER" id="PTHR42791:SF1">
    <property type="entry name" value="N-ACETYLTRANSFERASE DOMAIN-CONTAINING PROTEIN"/>
    <property type="match status" value="1"/>
</dbReference>
<reference evidence="3" key="1">
    <citation type="submission" date="2024-06" db="EMBL/GenBank/DDBJ databases">
        <title>Multi-omics analyses provide insights into the biosynthesis of the anticancer antibiotic pleurotin in Hohenbuehelia grisea.</title>
        <authorList>
            <person name="Weaver J.A."/>
            <person name="Alberti F."/>
        </authorList>
    </citation>
    <scope>NUCLEOTIDE SEQUENCE [LARGE SCALE GENOMIC DNA]</scope>
    <source>
        <strain evidence="3">T-177</strain>
    </source>
</reference>
<comment type="caution">
    <text evidence="2">The sequence shown here is derived from an EMBL/GenBank/DDBJ whole genome shotgun (WGS) entry which is preliminary data.</text>
</comment>
<dbReference type="PANTHER" id="PTHR42791">
    <property type="entry name" value="GNAT FAMILY ACETYLTRANSFERASE"/>
    <property type="match status" value="1"/>
</dbReference>
<evidence type="ECO:0000313" key="3">
    <source>
        <dbReference type="Proteomes" id="UP001556367"/>
    </source>
</evidence>
<organism evidence="2 3">
    <name type="scientific">Hohenbuehelia grisea</name>
    <dbReference type="NCBI Taxonomy" id="104357"/>
    <lineage>
        <taxon>Eukaryota</taxon>
        <taxon>Fungi</taxon>
        <taxon>Dikarya</taxon>
        <taxon>Basidiomycota</taxon>
        <taxon>Agaricomycotina</taxon>
        <taxon>Agaricomycetes</taxon>
        <taxon>Agaricomycetidae</taxon>
        <taxon>Agaricales</taxon>
        <taxon>Pleurotineae</taxon>
        <taxon>Pleurotaceae</taxon>
        <taxon>Hohenbuehelia</taxon>
    </lineage>
</organism>
<feature type="region of interest" description="Disordered" evidence="1">
    <location>
        <begin position="1"/>
        <end position="26"/>
    </location>
</feature>